<evidence type="ECO:0000256" key="9">
    <source>
        <dbReference type="ARBA" id="ARBA00022840"/>
    </source>
</evidence>
<accession>A0A1M5C4C4</accession>
<dbReference type="InterPro" id="IPR045085">
    <property type="entry name" value="HLD_clamp_pol_III_gamma_tau"/>
</dbReference>
<dbReference type="GO" id="GO:0006261">
    <property type="term" value="P:DNA-templated DNA replication"/>
    <property type="evidence" value="ECO:0007669"/>
    <property type="project" value="TreeGrafter"/>
</dbReference>
<dbReference type="InterPro" id="IPR012763">
    <property type="entry name" value="DNA_pol_III_sug/sutau_N"/>
</dbReference>
<keyword evidence="3" id="KW-0808">Transferase</keyword>
<dbReference type="Gene3D" id="3.40.50.300">
    <property type="entry name" value="P-loop containing nucleotide triphosphate hydrolases"/>
    <property type="match status" value="1"/>
</dbReference>
<reference evidence="14 15" key="1">
    <citation type="submission" date="2016-11" db="EMBL/GenBank/DDBJ databases">
        <authorList>
            <person name="Jaros S."/>
            <person name="Januszkiewicz K."/>
            <person name="Wedrychowicz H."/>
        </authorList>
    </citation>
    <scope>NUCLEOTIDE SEQUENCE [LARGE SCALE GENOMIC DNA]</scope>
    <source>
        <strain evidence="14 15">DSM 17459</strain>
    </source>
</reference>
<keyword evidence="8" id="KW-0862">Zinc</keyword>
<dbReference type="Pfam" id="PF12169">
    <property type="entry name" value="DNA_pol3_gamma3"/>
    <property type="match status" value="1"/>
</dbReference>
<dbReference type="AlphaFoldDB" id="A0A1M5C4C4"/>
<dbReference type="InterPro" id="IPR008921">
    <property type="entry name" value="DNA_pol3_clamp-load_cplx_C"/>
</dbReference>
<dbReference type="STRING" id="1122155.SAMN02745158_03955"/>
<dbReference type="SMART" id="SM00382">
    <property type="entry name" value="AAA"/>
    <property type="match status" value="1"/>
</dbReference>
<dbReference type="PANTHER" id="PTHR11669:SF0">
    <property type="entry name" value="PROTEIN STICHEL-LIKE 2"/>
    <property type="match status" value="1"/>
</dbReference>
<organism evidence="14 15">
    <name type="scientific">Lactonifactor longoviformis DSM 17459</name>
    <dbReference type="NCBI Taxonomy" id="1122155"/>
    <lineage>
        <taxon>Bacteria</taxon>
        <taxon>Bacillati</taxon>
        <taxon>Bacillota</taxon>
        <taxon>Clostridia</taxon>
        <taxon>Eubacteriales</taxon>
        <taxon>Clostridiaceae</taxon>
        <taxon>Lactonifactor</taxon>
    </lineage>
</organism>
<evidence type="ECO:0000256" key="10">
    <source>
        <dbReference type="ARBA" id="ARBA00022932"/>
    </source>
</evidence>
<comment type="catalytic activity">
    <reaction evidence="11">
        <text>DNA(n) + a 2'-deoxyribonucleoside 5'-triphosphate = DNA(n+1) + diphosphate</text>
        <dbReference type="Rhea" id="RHEA:22508"/>
        <dbReference type="Rhea" id="RHEA-COMP:17339"/>
        <dbReference type="Rhea" id="RHEA-COMP:17340"/>
        <dbReference type="ChEBI" id="CHEBI:33019"/>
        <dbReference type="ChEBI" id="CHEBI:61560"/>
        <dbReference type="ChEBI" id="CHEBI:173112"/>
        <dbReference type="EC" id="2.7.7.7"/>
    </reaction>
</comment>
<evidence type="ECO:0000259" key="13">
    <source>
        <dbReference type="SMART" id="SM00382"/>
    </source>
</evidence>
<dbReference type="GO" id="GO:0009360">
    <property type="term" value="C:DNA polymerase III complex"/>
    <property type="evidence" value="ECO:0007669"/>
    <property type="project" value="InterPro"/>
</dbReference>
<dbReference type="FunFam" id="1.10.8.60:FF:000013">
    <property type="entry name" value="DNA polymerase III subunit gamma/tau"/>
    <property type="match status" value="1"/>
</dbReference>
<dbReference type="Pfam" id="PF13177">
    <property type="entry name" value="DNA_pol3_delta2"/>
    <property type="match status" value="1"/>
</dbReference>
<dbReference type="SUPFAM" id="SSF48019">
    <property type="entry name" value="post-AAA+ oligomerization domain-like"/>
    <property type="match status" value="1"/>
</dbReference>
<dbReference type="PRINTS" id="PR00300">
    <property type="entry name" value="CLPPROTEASEA"/>
</dbReference>
<dbReference type="Pfam" id="PF22608">
    <property type="entry name" value="DNAX_ATPase_lid"/>
    <property type="match status" value="1"/>
</dbReference>
<dbReference type="NCBIfam" id="NF004046">
    <property type="entry name" value="PRK05563.1"/>
    <property type="match status" value="1"/>
</dbReference>
<keyword evidence="5" id="KW-0235">DNA replication</keyword>
<dbReference type="InterPro" id="IPR027417">
    <property type="entry name" value="P-loop_NTPase"/>
</dbReference>
<dbReference type="InterPro" id="IPR001270">
    <property type="entry name" value="ClpA/B"/>
</dbReference>
<evidence type="ECO:0000313" key="15">
    <source>
        <dbReference type="Proteomes" id="UP000184245"/>
    </source>
</evidence>
<keyword evidence="6" id="KW-0479">Metal-binding</keyword>
<dbReference type="CDD" id="cd18137">
    <property type="entry name" value="HLD_clamp_pol_III_gamma_tau"/>
    <property type="match status" value="1"/>
</dbReference>
<evidence type="ECO:0000256" key="8">
    <source>
        <dbReference type="ARBA" id="ARBA00022833"/>
    </source>
</evidence>
<dbReference type="GO" id="GO:0003887">
    <property type="term" value="F:DNA-directed DNA polymerase activity"/>
    <property type="evidence" value="ECO:0007669"/>
    <property type="project" value="UniProtKB-KW"/>
</dbReference>
<dbReference type="EMBL" id="FQVI01000033">
    <property type="protein sequence ID" value="SHF49292.1"/>
    <property type="molecule type" value="Genomic_DNA"/>
</dbReference>
<keyword evidence="7" id="KW-0547">Nucleotide-binding</keyword>
<evidence type="ECO:0000256" key="5">
    <source>
        <dbReference type="ARBA" id="ARBA00022705"/>
    </source>
</evidence>
<feature type="domain" description="AAA+ ATPase" evidence="13">
    <location>
        <begin position="37"/>
        <end position="179"/>
    </location>
</feature>
<keyword evidence="9" id="KW-0067">ATP-binding</keyword>
<dbReference type="InterPro" id="IPR003593">
    <property type="entry name" value="AAA+_ATPase"/>
</dbReference>
<dbReference type="Gene3D" id="1.20.272.10">
    <property type="match status" value="1"/>
</dbReference>
<comment type="similarity">
    <text evidence="1">Belongs to the DnaX/STICHEL family.</text>
</comment>
<dbReference type="RefSeq" id="WP_072854498.1">
    <property type="nucleotide sequence ID" value="NZ_FQVI01000033.1"/>
</dbReference>
<dbReference type="GO" id="GO:0005524">
    <property type="term" value="F:ATP binding"/>
    <property type="evidence" value="ECO:0007669"/>
    <property type="project" value="UniProtKB-KW"/>
</dbReference>
<keyword evidence="15" id="KW-1185">Reference proteome</keyword>
<evidence type="ECO:0000256" key="3">
    <source>
        <dbReference type="ARBA" id="ARBA00022679"/>
    </source>
</evidence>
<protein>
    <recommendedName>
        <fullName evidence="2">DNA-directed DNA polymerase</fullName>
        <ecNumber evidence="2">2.7.7.7</ecNumber>
    </recommendedName>
</protein>
<dbReference type="Gene3D" id="1.10.8.60">
    <property type="match status" value="1"/>
</dbReference>
<evidence type="ECO:0000256" key="4">
    <source>
        <dbReference type="ARBA" id="ARBA00022695"/>
    </source>
</evidence>
<evidence type="ECO:0000256" key="12">
    <source>
        <dbReference type="SAM" id="MobiDB-lite"/>
    </source>
</evidence>
<dbReference type="SUPFAM" id="SSF52540">
    <property type="entry name" value="P-loop containing nucleoside triphosphate hydrolases"/>
    <property type="match status" value="1"/>
</dbReference>
<dbReference type="PANTHER" id="PTHR11669">
    <property type="entry name" value="REPLICATION FACTOR C / DNA POLYMERASE III GAMMA-TAU SUBUNIT"/>
    <property type="match status" value="1"/>
</dbReference>
<dbReference type="CDD" id="cd00009">
    <property type="entry name" value="AAA"/>
    <property type="match status" value="1"/>
</dbReference>
<name>A0A1M5C4C4_9CLOT</name>
<evidence type="ECO:0000313" key="14">
    <source>
        <dbReference type="EMBL" id="SHF49292.1"/>
    </source>
</evidence>
<dbReference type="OrthoDB" id="9810148at2"/>
<sequence>MSYTALYRKFRPDTFEDVKGQEHIVTTLKNQVKADRIGHAYLFCGTRGTGKTTIAKILAKTVNCEHPVDGSPCNECETCRAISAGTSMNVIEIDAASNNGVDNIREIREEVAYRPTQGRYKVYIIDEVHMLSVGAFNALLKTLEEPPSYVIFILATTEAHKIPITILSRCQRYDFRRITVDTIAGRLQELMTEEKVEVEDKAIRYIAKAADGSMRDALSLLDQCIAFYLGETLTYDKVLDVLGAVDTEVFSKLLRKVLEGNVTGAIQVLEELITRGRDLGQFVSDFVWYMRNLLLVKTSENIEDVLDVSTENRKLLEEESRMVDSDTLMRYIRVFSELSNQIRYASQKRVLVEIALIKLCRPAMETNLDSVLDRIRILEDKMENGIPAPAPASSGKEALPQKQEEEAEEKEPIKPAVAAPEDLQYIKQNWKSLIRETSGLFYQMLQNSVPKYNGNTGEPKLYVEFQSYLAQACIDNPENAVTLSNIIQKKLGKSVELELIIKRDSKEARTGLAEISVDDILKDKIHMDVVIEDDF</sequence>
<feature type="region of interest" description="Disordered" evidence="12">
    <location>
        <begin position="386"/>
        <end position="414"/>
    </location>
</feature>
<dbReference type="NCBIfam" id="TIGR02397">
    <property type="entry name" value="dnaX_nterm"/>
    <property type="match status" value="1"/>
</dbReference>
<dbReference type="GO" id="GO:0003677">
    <property type="term" value="F:DNA binding"/>
    <property type="evidence" value="ECO:0007669"/>
    <property type="project" value="InterPro"/>
</dbReference>
<dbReference type="EC" id="2.7.7.7" evidence="2"/>
<dbReference type="Proteomes" id="UP000184245">
    <property type="component" value="Unassembled WGS sequence"/>
</dbReference>
<evidence type="ECO:0000256" key="1">
    <source>
        <dbReference type="ARBA" id="ARBA00006360"/>
    </source>
</evidence>
<keyword evidence="4" id="KW-0548">Nucleotidyltransferase</keyword>
<dbReference type="InterPro" id="IPR050238">
    <property type="entry name" value="DNA_Rep/Repair_Clamp_Loader"/>
</dbReference>
<gene>
    <name evidence="14" type="ORF">SAMN02745158_03955</name>
</gene>
<evidence type="ECO:0000256" key="6">
    <source>
        <dbReference type="ARBA" id="ARBA00022723"/>
    </source>
</evidence>
<dbReference type="FunFam" id="3.40.50.300:FF:000014">
    <property type="entry name" value="DNA polymerase III subunit gamma/tau"/>
    <property type="match status" value="1"/>
</dbReference>
<keyword evidence="10" id="KW-0239">DNA-directed DNA polymerase</keyword>
<evidence type="ECO:0000256" key="2">
    <source>
        <dbReference type="ARBA" id="ARBA00012417"/>
    </source>
</evidence>
<evidence type="ECO:0000256" key="7">
    <source>
        <dbReference type="ARBA" id="ARBA00022741"/>
    </source>
</evidence>
<proteinExistence type="inferred from homology"/>
<dbReference type="GO" id="GO:0046872">
    <property type="term" value="F:metal ion binding"/>
    <property type="evidence" value="ECO:0007669"/>
    <property type="project" value="UniProtKB-KW"/>
</dbReference>
<dbReference type="InterPro" id="IPR022754">
    <property type="entry name" value="DNA_pol_III_gamma-3"/>
</dbReference>
<evidence type="ECO:0000256" key="11">
    <source>
        <dbReference type="ARBA" id="ARBA00049244"/>
    </source>
</evidence>